<dbReference type="GO" id="GO:0031966">
    <property type="term" value="C:mitochondrial membrane"/>
    <property type="evidence" value="ECO:0007669"/>
    <property type="project" value="UniProtKB-SubCell"/>
</dbReference>
<evidence type="ECO:0000313" key="10">
    <source>
        <dbReference type="Proteomes" id="UP000192247"/>
    </source>
</evidence>
<keyword evidence="10" id="KW-1185">Reference proteome</keyword>
<proteinExistence type="predicted"/>
<comment type="caution">
    <text evidence="9">The sequence shown here is derived from an EMBL/GenBank/DDBJ whole genome shotgun (WGS) entry which is preliminary data.</text>
</comment>
<evidence type="ECO:0000256" key="7">
    <source>
        <dbReference type="SAM" id="MobiDB-lite"/>
    </source>
</evidence>
<keyword evidence="3" id="KW-0812">Transmembrane</keyword>
<name>A0A1V9XZT0_9ACAR</name>
<evidence type="ECO:0000256" key="2">
    <source>
        <dbReference type="ARBA" id="ARBA00004325"/>
    </source>
</evidence>
<dbReference type="SUPFAM" id="SSF48371">
    <property type="entry name" value="ARM repeat"/>
    <property type="match status" value="1"/>
</dbReference>
<dbReference type="InterPro" id="IPR051303">
    <property type="entry name" value="Armcx_regulator"/>
</dbReference>
<feature type="region of interest" description="Disordered" evidence="7">
    <location>
        <begin position="45"/>
        <end position="82"/>
    </location>
</feature>
<dbReference type="Proteomes" id="UP000192247">
    <property type="component" value="Unassembled WGS sequence"/>
</dbReference>
<evidence type="ECO:0000256" key="4">
    <source>
        <dbReference type="ARBA" id="ARBA00022989"/>
    </source>
</evidence>
<evidence type="ECO:0000256" key="3">
    <source>
        <dbReference type="ARBA" id="ARBA00022692"/>
    </source>
</evidence>
<dbReference type="InterPro" id="IPR006911">
    <property type="entry name" value="ARM-rpt_dom"/>
</dbReference>
<evidence type="ECO:0000313" key="9">
    <source>
        <dbReference type="EMBL" id="OQR78953.1"/>
    </source>
</evidence>
<keyword evidence="4" id="KW-1133">Transmembrane helix</keyword>
<dbReference type="AlphaFoldDB" id="A0A1V9XZT0"/>
<dbReference type="EMBL" id="MNPL01001638">
    <property type="protein sequence ID" value="OQR78953.1"/>
    <property type="molecule type" value="Genomic_DNA"/>
</dbReference>
<evidence type="ECO:0000256" key="6">
    <source>
        <dbReference type="ARBA" id="ARBA00023136"/>
    </source>
</evidence>
<dbReference type="InParanoid" id="A0A1V9XZT0"/>
<reference evidence="9 10" key="1">
    <citation type="journal article" date="2017" name="Gigascience">
        <title>Draft genome of the honey bee ectoparasitic mite, Tropilaelaps mercedesae, is shaped by the parasitic life history.</title>
        <authorList>
            <person name="Dong X."/>
            <person name="Armstrong S.D."/>
            <person name="Xia D."/>
            <person name="Makepeace B.L."/>
            <person name="Darby A.C."/>
            <person name="Kadowaki T."/>
        </authorList>
    </citation>
    <scope>NUCLEOTIDE SEQUENCE [LARGE SCALE GENOMIC DNA]</scope>
    <source>
        <strain evidence="9">Wuxi-XJTLU</strain>
    </source>
</reference>
<keyword evidence="6" id="KW-0472">Membrane</keyword>
<dbReference type="Gene3D" id="1.25.10.10">
    <property type="entry name" value="Leucine-rich Repeat Variant"/>
    <property type="match status" value="1"/>
</dbReference>
<accession>A0A1V9XZT0</accession>
<comment type="subcellular location">
    <subcellularLocation>
        <location evidence="1">Membrane</location>
        <topology evidence="1">Single-pass membrane protein</topology>
    </subcellularLocation>
    <subcellularLocation>
        <location evidence="2">Mitochondrion membrane</location>
    </subcellularLocation>
</comment>
<evidence type="ECO:0000259" key="8">
    <source>
        <dbReference type="Pfam" id="PF04826"/>
    </source>
</evidence>
<feature type="compositionally biased region" description="Low complexity" evidence="7">
    <location>
        <begin position="117"/>
        <end position="127"/>
    </location>
</feature>
<dbReference type="PANTHER" id="PTHR15712">
    <property type="entry name" value="ARMADILLO REPEAT CONTAINING PROTEIN"/>
    <property type="match status" value="1"/>
</dbReference>
<dbReference type="STRING" id="418985.A0A1V9XZT0"/>
<evidence type="ECO:0000256" key="1">
    <source>
        <dbReference type="ARBA" id="ARBA00004167"/>
    </source>
</evidence>
<gene>
    <name evidence="9" type="ORF">BIW11_00226</name>
</gene>
<evidence type="ECO:0000256" key="5">
    <source>
        <dbReference type="ARBA" id="ARBA00023128"/>
    </source>
</evidence>
<feature type="compositionally biased region" description="Polar residues" evidence="7">
    <location>
        <begin position="54"/>
        <end position="64"/>
    </location>
</feature>
<dbReference type="OrthoDB" id="446759at2759"/>
<feature type="domain" description="Armadillo repeat-containing" evidence="8">
    <location>
        <begin position="161"/>
        <end position="319"/>
    </location>
</feature>
<sequence>MNWSHLFSASEGLTRTAVIAAFGAGSLYVLYNLLDTYITSYPGTTSDSTGDSTIQQLHPRSVTPQRKREVSGHPPPRSAPLCPLSVEKSIELARQFAESTQKSTKESGPESLGLPSAQQQLRQQQQIEEQADQLTELVEELKYNGARVINFNEVDCLGFLLMANDERVLCETLGIVMNCATFTSNQEAFRERGVLNQVKRLSRHKNDAIKIQALNATSNLCVNDTNQDEFVDEMPYYLELAFSEGCSMISLVALCVLTNMTVKHGSNPEVLKHTALLASKAVCAAPDQSLQAMKILVNVSCEEAGAEHLVGTELREDFFDLIQSEPLISQRCLSIVANLIPKIVDGSPLENRMIQLKGIMLDMWRKNDLEGPQKDQLERALRALSERGWG</sequence>
<organism evidence="9 10">
    <name type="scientific">Tropilaelaps mercedesae</name>
    <dbReference type="NCBI Taxonomy" id="418985"/>
    <lineage>
        <taxon>Eukaryota</taxon>
        <taxon>Metazoa</taxon>
        <taxon>Ecdysozoa</taxon>
        <taxon>Arthropoda</taxon>
        <taxon>Chelicerata</taxon>
        <taxon>Arachnida</taxon>
        <taxon>Acari</taxon>
        <taxon>Parasitiformes</taxon>
        <taxon>Mesostigmata</taxon>
        <taxon>Gamasina</taxon>
        <taxon>Dermanyssoidea</taxon>
        <taxon>Laelapidae</taxon>
        <taxon>Tropilaelaps</taxon>
    </lineage>
</organism>
<dbReference type="InterPro" id="IPR011989">
    <property type="entry name" value="ARM-like"/>
</dbReference>
<dbReference type="Pfam" id="PF04826">
    <property type="entry name" value="Arm_2"/>
    <property type="match status" value="1"/>
</dbReference>
<dbReference type="InterPro" id="IPR016024">
    <property type="entry name" value="ARM-type_fold"/>
</dbReference>
<feature type="region of interest" description="Disordered" evidence="7">
    <location>
        <begin position="97"/>
        <end position="127"/>
    </location>
</feature>
<keyword evidence="5" id="KW-0496">Mitochondrion</keyword>
<protein>
    <submittedName>
        <fullName evidence="9">Armadillo repeat-containing protein 10-like</fullName>
    </submittedName>
</protein>
<dbReference type="PANTHER" id="PTHR15712:SF23">
    <property type="entry name" value="ARMADILLO REPEAT CONTAINING 10"/>
    <property type="match status" value="1"/>
</dbReference>